<dbReference type="KEGG" id="foc:113211835"/>
<organism evidence="4 5">
    <name type="scientific">Frankliniella occidentalis</name>
    <name type="common">Western flower thrips</name>
    <name type="synonym">Euthrips occidentalis</name>
    <dbReference type="NCBI Taxonomy" id="133901"/>
    <lineage>
        <taxon>Eukaryota</taxon>
        <taxon>Metazoa</taxon>
        <taxon>Ecdysozoa</taxon>
        <taxon>Arthropoda</taxon>
        <taxon>Hexapoda</taxon>
        <taxon>Insecta</taxon>
        <taxon>Pterygota</taxon>
        <taxon>Neoptera</taxon>
        <taxon>Paraneoptera</taxon>
        <taxon>Thysanoptera</taxon>
        <taxon>Terebrantia</taxon>
        <taxon>Thripoidea</taxon>
        <taxon>Thripidae</taxon>
        <taxon>Frankliniella</taxon>
    </lineage>
</organism>
<dbReference type="AlphaFoldDB" id="A0A9C6U2A9"/>
<proteinExistence type="predicted"/>
<dbReference type="InterPro" id="IPR013087">
    <property type="entry name" value="Znf_C2H2_type"/>
</dbReference>
<sequence length="597" mass="67423">MNFQGGSNNSRNFHGPGGNSSLLRGPSNNNGALFNNVQNRVNPWEAGFTPAGVGNRSSGGLLPTPNIPAGPGLLQQPGTGTLQNVQLAVANNVLSLLLPNMQQPQRHNQPLLGCPNRGLLSLNPNIGGQGQGPNPNFGQSPMGLRPNIGPNHGGPNRRSDAYTKMHYRNREGQTDDGRKSNFSRHTGHPGANPRNNNERKPNARCESKIAGAVNQDKWKKEINDEDIEKEALAYADIHVDFFYCHICSCKLSGSLEFARHLKGKNHQSKFNQCEEKYRKETEKMREEMKVEETQNQIKEVRMRNGKPIPKSFREHCTMCNLHFFGNLIAHRKSNRHQQLKSFLHPNCELCDKEFSSRIDYDYHLLSAVHLSALNDQKQQLSTHVKKKDIPLQTEEEKKPSTQNNKKTDIPQVEEKTVDHPKKSPSTIANPSIPNFDPSKEIGMEFLEEKTGYLCKCCNRFLSSSADAKTHCRSRFHFDKYVAHMSMKDNQPVKQLLKQNESQCNKVEPEPKEVKKHCLNDDEDDEGNWKRRRIVKDDDDDTKANANQKMDSKGIEKLAPEKNEDKLTTNVTDKAEPDNMDEDDLYDLEKTLLIEGPA</sequence>
<dbReference type="SMART" id="SM00451">
    <property type="entry name" value="ZnF_U1"/>
    <property type="match status" value="3"/>
</dbReference>
<name>A0A9C6U2A9_FRAOC</name>
<protein>
    <submittedName>
        <fullName evidence="5">Zinc finger protein on ecdysone puffs</fullName>
    </submittedName>
</protein>
<dbReference type="InterPro" id="IPR026811">
    <property type="entry name" value="CIZ1"/>
</dbReference>
<evidence type="ECO:0000313" key="4">
    <source>
        <dbReference type="Proteomes" id="UP000504606"/>
    </source>
</evidence>
<dbReference type="CTD" id="45961"/>
<dbReference type="Pfam" id="PF12874">
    <property type="entry name" value="zf-met"/>
    <property type="match status" value="1"/>
</dbReference>
<feature type="compositionally biased region" description="Polar residues" evidence="2">
    <location>
        <begin position="423"/>
        <end position="432"/>
    </location>
</feature>
<dbReference type="OrthoDB" id="6378952at2759"/>
<gene>
    <name evidence="5" type="primary">LOC113211835</name>
</gene>
<dbReference type="InterPro" id="IPR036236">
    <property type="entry name" value="Znf_C2H2_sf"/>
</dbReference>
<evidence type="ECO:0000259" key="3">
    <source>
        <dbReference type="PROSITE" id="PS00028"/>
    </source>
</evidence>
<dbReference type="GO" id="GO:0008270">
    <property type="term" value="F:zinc ion binding"/>
    <property type="evidence" value="ECO:0007669"/>
    <property type="project" value="InterPro"/>
</dbReference>
<reference evidence="5" key="1">
    <citation type="submission" date="2025-08" db="UniProtKB">
        <authorList>
            <consortium name="RefSeq"/>
        </authorList>
    </citation>
    <scope>IDENTIFICATION</scope>
    <source>
        <tissue evidence="5">Whole organism</tissue>
    </source>
</reference>
<dbReference type="InterPro" id="IPR056345">
    <property type="entry name" value="Znf-C2H2_CIZ1"/>
</dbReference>
<feature type="compositionally biased region" description="Polar residues" evidence="2">
    <location>
        <begin position="1"/>
        <end position="12"/>
    </location>
</feature>
<dbReference type="RefSeq" id="XP_052121812.1">
    <property type="nucleotide sequence ID" value="XM_052265852.1"/>
</dbReference>
<feature type="region of interest" description="Disordered" evidence="2">
    <location>
        <begin position="379"/>
        <end position="434"/>
    </location>
</feature>
<dbReference type="PROSITE" id="PS00028">
    <property type="entry name" value="ZINC_FINGER_C2H2_1"/>
    <property type="match status" value="3"/>
</dbReference>
<dbReference type="Proteomes" id="UP000504606">
    <property type="component" value="Unplaced"/>
</dbReference>
<feature type="region of interest" description="Disordered" evidence="2">
    <location>
        <begin position="502"/>
        <end position="524"/>
    </location>
</feature>
<dbReference type="SUPFAM" id="SSF57667">
    <property type="entry name" value="beta-beta-alpha zinc fingers"/>
    <property type="match status" value="1"/>
</dbReference>
<feature type="region of interest" description="Disordered" evidence="2">
    <location>
        <begin position="126"/>
        <end position="202"/>
    </location>
</feature>
<dbReference type="GO" id="GO:0005634">
    <property type="term" value="C:nucleus"/>
    <property type="evidence" value="ECO:0007669"/>
    <property type="project" value="TreeGrafter"/>
</dbReference>
<accession>A0A9C6U2A9</accession>
<feature type="domain" description="C2H2-type" evidence="3">
    <location>
        <begin position="347"/>
        <end position="369"/>
    </location>
</feature>
<feature type="compositionally biased region" description="Basic and acidic residues" evidence="2">
    <location>
        <begin position="157"/>
        <end position="179"/>
    </location>
</feature>
<feature type="domain" description="C2H2-type" evidence="3">
    <location>
        <begin position="244"/>
        <end position="266"/>
    </location>
</feature>
<keyword evidence="4" id="KW-1185">Reference proteome</keyword>
<feature type="coiled-coil region" evidence="1">
    <location>
        <begin position="274"/>
        <end position="303"/>
    </location>
</feature>
<dbReference type="PANTHER" id="PTHR15491">
    <property type="match status" value="1"/>
</dbReference>
<dbReference type="SMART" id="SM00355">
    <property type="entry name" value="ZnF_C2H2"/>
    <property type="match status" value="3"/>
</dbReference>
<feature type="compositionally biased region" description="Low complexity" evidence="2">
    <location>
        <begin position="132"/>
        <end position="141"/>
    </location>
</feature>
<feature type="region of interest" description="Disordered" evidence="2">
    <location>
        <begin position="537"/>
        <end position="582"/>
    </location>
</feature>
<dbReference type="Pfam" id="PF23330">
    <property type="entry name" value="zf-C2H2_14"/>
    <property type="match status" value="1"/>
</dbReference>
<feature type="compositionally biased region" description="Polar residues" evidence="2">
    <location>
        <begin position="19"/>
        <end position="35"/>
    </location>
</feature>
<feature type="compositionally biased region" description="Basic and acidic residues" evidence="2">
    <location>
        <begin position="549"/>
        <end position="576"/>
    </location>
</feature>
<keyword evidence="1" id="KW-0175">Coiled coil</keyword>
<feature type="compositionally biased region" description="Basic and acidic residues" evidence="2">
    <location>
        <begin position="506"/>
        <end position="519"/>
    </location>
</feature>
<evidence type="ECO:0000313" key="5">
    <source>
        <dbReference type="RefSeq" id="XP_052121812.1"/>
    </source>
</evidence>
<feature type="domain" description="C2H2-type" evidence="3">
    <location>
        <begin position="454"/>
        <end position="476"/>
    </location>
</feature>
<evidence type="ECO:0000256" key="2">
    <source>
        <dbReference type="SAM" id="MobiDB-lite"/>
    </source>
</evidence>
<dbReference type="InterPro" id="IPR003604">
    <property type="entry name" value="Matrin/U1-like-C_Znf_C2H2"/>
</dbReference>
<feature type="region of interest" description="Disordered" evidence="2">
    <location>
        <begin position="1"/>
        <end position="35"/>
    </location>
</feature>
<dbReference type="PANTHER" id="PTHR15491:SF9">
    <property type="entry name" value="CIP1-INTERACTING ZINC FINGER PROTEIN"/>
    <property type="match status" value="1"/>
</dbReference>
<dbReference type="GeneID" id="113211835"/>
<dbReference type="GO" id="GO:0003676">
    <property type="term" value="F:nucleic acid binding"/>
    <property type="evidence" value="ECO:0007669"/>
    <property type="project" value="InterPro"/>
</dbReference>
<evidence type="ECO:0000256" key="1">
    <source>
        <dbReference type="SAM" id="Coils"/>
    </source>
</evidence>
<feature type="compositionally biased region" description="Basic and acidic residues" evidence="2">
    <location>
        <begin position="394"/>
        <end position="421"/>
    </location>
</feature>